<accession>A0ABW0HUC0</accession>
<dbReference type="Pfam" id="PF17851">
    <property type="entry name" value="GH43_C2"/>
    <property type="match status" value="1"/>
</dbReference>
<protein>
    <submittedName>
        <fullName evidence="6">Family 43 glycosylhydrolase</fullName>
    </submittedName>
</protein>
<dbReference type="InterPro" id="IPR051795">
    <property type="entry name" value="Glycosyl_Hydrlase_43"/>
</dbReference>
<comment type="similarity">
    <text evidence="1 4">Belongs to the glycosyl hydrolase 43 family.</text>
</comment>
<keyword evidence="7" id="KW-1185">Reference proteome</keyword>
<dbReference type="Gene3D" id="2.60.120.200">
    <property type="match status" value="1"/>
</dbReference>
<dbReference type="PANTHER" id="PTHR42812">
    <property type="entry name" value="BETA-XYLOSIDASE"/>
    <property type="match status" value="1"/>
</dbReference>
<dbReference type="InterPro" id="IPR041542">
    <property type="entry name" value="GH43_C2"/>
</dbReference>
<dbReference type="Proteomes" id="UP001596113">
    <property type="component" value="Unassembled WGS sequence"/>
</dbReference>
<dbReference type="SUPFAM" id="SSF49899">
    <property type="entry name" value="Concanavalin A-like lectins/glucanases"/>
    <property type="match status" value="1"/>
</dbReference>
<sequence length="536" mass="61056">MIGIENEFMNPVLPGDHPDPSIVRVGSDYYMVTSTFQFFPGVLVLHSRDLANWKPIGHVITRKSQLDLTGMPDSFGVFAPDISYYDGKFWVVVPYYHGQPRCTTLLFTADRPEGPYSEATMLNHHFIDPSIFNDDDGKRYLVFGGGWVHEMKQDGSALVGEARQVWPGTGGAAPEAPHIVKRNGWYYLMLAEGGTFFEHMETLARSRSIWGPYESCPYNPVLIQRNPEQRIQRTGHGKLVQDEQGDWWMFHLGGRPLPPGGFCPLGRETFLQPVRWTDDDWFIVGDDGKPVEIVHLPSIAVENEGMSVHTDYFKEEELSPHWEWVRHPVDEGYRLTSNGLRIDCKPFIPYSLQSTLILTRRWPDFGFEARTLLSASFASRGEEAGMTLYRDADAFLFFNIRNGLGQTSGQSFDVSRLHENQEHEGLYLEVSQYVNVFKKTLGTWRLNLQPGEQVWLIVRLDLSTQLISLLYSIDGEVCEDTGITLSAEFLYPERANRFLCFTAPRIGIYAKGVYGEDEGFATFHSFVIDHIRQGEQ</sequence>
<dbReference type="InterPro" id="IPR006710">
    <property type="entry name" value="Glyco_hydro_43"/>
</dbReference>
<keyword evidence="3 4" id="KW-0326">Glycosidase</keyword>
<proteinExistence type="inferred from homology"/>
<organism evidence="6 7">
    <name type="scientific">Cohnella soli</name>
    <dbReference type="NCBI Taxonomy" id="425005"/>
    <lineage>
        <taxon>Bacteria</taxon>
        <taxon>Bacillati</taxon>
        <taxon>Bacillota</taxon>
        <taxon>Bacilli</taxon>
        <taxon>Bacillales</taxon>
        <taxon>Paenibacillaceae</taxon>
        <taxon>Cohnella</taxon>
    </lineage>
</organism>
<evidence type="ECO:0000259" key="5">
    <source>
        <dbReference type="Pfam" id="PF17851"/>
    </source>
</evidence>
<dbReference type="Gene3D" id="2.115.10.20">
    <property type="entry name" value="Glycosyl hydrolase domain, family 43"/>
    <property type="match status" value="1"/>
</dbReference>
<evidence type="ECO:0000256" key="1">
    <source>
        <dbReference type="ARBA" id="ARBA00009865"/>
    </source>
</evidence>
<dbReference type="EMBL" id="JBHSMI010000025">
    <property type="protein sequence ID" value="MFC5404123.1"/>
    <property type="molecule type" value="Genomic_DNA"/>
</dbReference>
<dbReference type="SUPFAM" id="SSF75005">
    <property type="entry name" value="Arabinanase/levansucrase/invertase"/>
    <property type="match status" value="1"/>
</dbReference>
<evidence type="ECO:0000256" key="3">
    <source>
        <dbReference type="ARBA" id="ARBA00023295"/>
    </source>
</evidence>
<name>A0ABW0HUC0_9BACL</name>
<comment type="caution">
    <text evidence="6">The sequence shown here is derived from an EMBL/GenBank/DDBJ whole genome shotgun (WGS) entry which is preliminary data.</text>
</comment>
<gene>
    <name evidence="6" type="ORF">ACFPOF_15370</name>
</gene>
<evidence type="ECO:0000313" key="7">
    <source>
        <dbReference type="Proteomes" id="UP001596113"/>
    </source>
</evidence>
<dbReference type="PANTHER" id="PTHR42812:SF12">
    <property type="entry name" value="BETA-XYLOSIDASE-RELATED"/>
    <property type="match status" value="1"/>
</dbReference>
<dbReference type="CDD" id="cd08989">
    <property type="entry name" value="GH43_XYL-like"/>
    <property type="match status" value="1"/>
</dbReference>
<dbReference type="RefSeq" id="WP_378134106.1">
    <property type="nucleotide sequence ID" value="NZ_JBHSMI010000025.1"/>
</dbReference>
<dbReference type="InterPro" id="IPR023296">
    <property type="entry name" value="Glyco_hydro_beta-prop_sf"/>
</dbReference>
<dbReference type="InterPro" id="IPR013320">
    <property type="entry name" value="ConA-like_dom_sf"/>
</dbReference>
<keyword evidence="2 4" id="KW-0378">Hydrolase</keyword>
<evidence type="ECO:0000256" key="4">
    <source>
        <dbReference type="RuleBase" id="RU361187"/>
    </source>
</evidence>
<evidence type="ECO:0000313" key="6">
    <source>
        <dbReference type="EMBL" id="MFC5404123.1"/>
    </source>
</evidence>
<reference evidence="7" key="1">
    <citation type="journal article" date="2019" name="Int. J. Syst. Evol. Microbiol.">
        <title>The Global Catalogue of Microorganisms (GCM) 10K type strain sequencing project: providing services to taxonomists for standard genome sequencing and annotation.</title>
        <authorList>
            <consortium name="The Broad Institute Genomics Platform"/>
            <consortium name="The Broad Institute Genome Sequencing Center for Infectious Disease"/>
            <person name="Wu L."/>
            <person name="Ma J."/>
        </authorList>
    </citation>
    <scope>NUCLEOTIDE SEQUENCE [LARGE SCALE GENOMIC DNA]</scope>
    <source>
        <strain evidence="7">CGMCC 1.18575</strain>
    </source>
</reference>
<dbReference type="Pfam" id="PF04616">
    <property type="entry name" value="Glyco_hydro_43"/>
    <property type="match status" value="1"/>
</dbReference>
<feature type="domain" description="Beta-xylosidase C-terminal Concanavalin A-like" evidence="5">
    <location>
        <begin position="311"/>
        <end position="526"/>
    </location>
</feature>
<evidence type="ECO:0000256" key="2">
    <source>
        <dbReference type="ARBA" id="ARBA00022801"/>
    </source>
</evidence>